<gene>
    <name evidence="1" type="ORF">BQ8482_20123</name>
</gene>
<dbReference type="Proteomes" id="UP000245698">
    <property type="component" value="Unassembled WGS sequence"/>
</dbReference>
<protein>
    <submittedName>
        <fullName evidence="1">Uncharacterized protein</fullName>
    </submittedName>
</protein>
<evidence type="ECO:0000313" key="2">
    <source>
        <dbReference type="Proteomes" id="UP000245698"/>
    </source>
</evidence>
<name>A0A2P9AK34_9HYPH</name>
<keyword evidence="2" id="KW-1185">Reference proteome</keyword>
<proteinExistence type="predicted"/>
<sequence>MRAGAGPQTVQNKSATMSKQALLYLRLGSNLVIQSDWVSTLERRTLKSNRTAAPSSCLSIGFSQNRCPSFRIMLY</sequence>
<dbReference type="AlphaFoldDB" id="A0A2P9AK34"/>
<accession>A0A2P9AK34</accession>
<organism evidence="1 2">
    <name type="scientific">Mesorhizobium delmotii</name>
    <dbReference type="NCBI Taxonomy" id="1631247"/>
    <lineage>
        <taxon>Bacteria</taxon>
        <taxon>Pseudomonadati</taxon>
        <taxon>Pseudomonadota</taxon>
        <taxon>Alphaproteobacteria</taxon>
        <taxon>Hyphomicrobiales</taxon>
        <taxon>Phyllobacteriaceae</taxon>
        <taxon>Mesorhizobium</taxon>
    </lineage>
</organism>
<evidence type="ECO:0000313" key="1">
    <source>
        <dbReference type="EMBL" id="SJM31508.1"/>
    </source>
</evidence>
<dbReference type="EMBL" id="FUIG01000026">
    <property type="protein sequence ID" value="SJM31508.1"/>
    <property type="molecule type" value="Genomic_DNA"/>
</dbReference>
<reference evidence="2" key="1">
    <citation type="submission" date="2016-12" db="EMBL/GenBank/DDBJ databases">
        <authorList>
            <person name="Brunel B."/>
        </authorList>
    </citation>
    <scope>NUCLEOTIDE SEQUENCE [LARGE SCALE GENOMIC DNA]</scope>
</reference>